<name>A0A921DSX0_9BACT</name>
<comment type="caution">
    <text evidence="1">The sequence shown here is derived from an EMBL/GenBank/DDBJ whole genome shotgun (WGS) entry which is preliminary data.</text>
</comment>
<protein>
    <submittedName>
        <fullName evidence="1">RocB protein</fullName>
    </submittedName>
</protein>
<reference evidence="1" key="1">
    <citation type="journal article" date="2021" name="PeerJ">
        <title>Extensive microbial diversity within the chicken gut microbiome revealed by metagenomics and culture.</title>
        <authorList>
            <person name="Gilroy R."/>
            <person name="Ravi A."/>
            <person name="Getino M."/>
            <person name="Pursley I."/>
            <person name="Horton D.L."/>
            <person name="Alikhan N.F."/>
            <person name="Baker D."/>
            <person name="Gharbi K."/>
            <person name="Hall N."/>
            <person name="Watson M."/>
            <person name="Adriaenssens E.M."/>
            <person name="Foster-Nyarko E."/>
            <person name="Jarju S."/>
            <person name="Secka A."/>
            <person name="Antonio M."/>
            <person name="Oren A."/>
            <person name="Chaudhuri R.R."/>
            <person name="La Ragione R."/>
            <person name="Hildebrand F."/>
            <person name="Pallen M.J."/>
        </authorList>
    </citation>
    <scope>NUCLEOTIDE SEQUENCE</scope>
    <source>
        <strain evidence="1">ChiGjej2B2-19336</strain>
    </source>
</reference>
<evidence type="ECO:0000313" key="1">
    <source>
        <dbReference type="EMBL" id="HJD97442.1"/>
    </source>
</evidence>
<reference evidence="1" key="2">
    <citation type="submission" date="2021-09" db="EMBL/GenBank/DDBJ databases">
        <authorList>
            <person name="Gilroy R."/>
        </authorList>
    </citation>
    <scope>NUCLEOTIDE SEQUENCE</scope>
    <source>
        <strain evidence="1">ChiGjej2B2-19336</strain>
    </source>
</reference>
<dbReference type="Proteomes" id="UP000698963">
    <property type="component" value="Unassembled WGS sequence"/>
</dbReference>
<dbReference type="AlphaFoldDB" id="A0A921DSX0"/>
<proteinExistence type="predicted"/>
<evidence type="ECO:0000313" key="2">
    <source>
        <dbReference type="Proteomes" id="UP000698963"/>
    </source>
</evidence>
<gene>
    <name evidence="1" type="ORF">K8W16_07335</name>
</gene>
<organism evidence="1 2">
    <name type="scientific">Mailhella massiliensis</name>
    <dbReference type="NCBI Taxonomy" id="1903261"/>
    <lineage>
        <taxon>Bacteria</taxon>
        <taxon>Pseudomonadati</taxon>
        <taxon>Thermodesulfobacteriota</taxon>
        <taxon>Desulfovibrionia</taxon>
        <taxon>Desulfovibrionales</taxon>
        <taxon>Desulfovibrionaceae</taxon>
        <taxon>Mailhella</taxon>
    </lineage>
</organism>
<sequence length="265" mass="29771">ESYSVTLPERAAAYFNVLSVSRSPLDILHICREVAQRALEETFNGIREAGRVFQERAGRSDTPVPAWESRVLTISDIMEKLVREEGRERVEERLRAFVRKLPCDRDEPEKGLAVADYLISLAGLKGPAVVVGFLPPYYPQRLNTRASAKERRLRSIMEGVCADLERSVGEMRLVECFSGIMDLSYMGFQGREEELRSLADNMPGWGSVYDLPMKELLALDVPIASVGPAGKDAHKDTERLELSYSLKVAPRMLERVIRELGEPCA</sequence>
<dbReference type="EMBL" id="DYZA01000146">
    <property type="protein sequence ID" value="HJD97442.1"/>
    <property type="molecule type" value="Genomic_DNA"/>
</dbReference>
<feature type="non-terminal residue" evidence="1">
    <location>
        <position position="1"/>
    </location>
</feature>
<accession>A0A921DSX0</accession>
<dbReference type="RefSeq" id="WP_304122499.1">
    <property type="nucleotide sequence ID" value="NZ_DYZA01000146.1"/>
</dbReference>